<dbReference type="Proteomes" id="UP000199103">
    <property type="component" value="Chromosome I"/>
</dbReference>
<feature type="chain" id="PRO_5009268290" evidence="1">
    <location>
        <begin position="26"/>
        <end position="288"/>
    </location>
</feature>
<name>A0A1H2A0H8_9ACTN</name>
<reference evidence="2 3" key="1">
    <citation type="submission" date="2016-10" db="EMBL/GenBank/DDBJ databases">
        <authorList>
            <person name="de Groot N.N."/>
        </authorList>
    </citation>
    <scope>NUCLEOTIDE SEQUENCE [LARGE SCALE GENOMIC DNA]</scope>
    <source>
        <strain evidence="2 3">DSM 21800</strain>
    </source>
</reference>
<evidence type="ECO:0000256" key="1">
    <source>
        <dbReference type="SAM" id="SignalP"/>
    </source>
</evidence>
<feature type="signal peptide" evidence="1">
    <location>
        <begin position="1"/>
        <end position="25"/>
    </location>
</feature>
<dbReference type="EMBL" id="LT629772">
    <property type="protein sequence ID" value="SDT39440.1"/>
    <property type="molecule type" value="Genomic_DNA"/>
</dbReference>
<dbReference type="STRING" id="630515.SAMN04489812_5582"/>
<organism evidence="2 3">
    <name type="scientific">Microlunatus soli</name>
    <dbReference type="NCBI Taxonomy" id="630515"/>
    <lineage>
        <taxon>Bacteria</taxon>
        <taxon>Bacillati</taxon>
        <taxon>Actinomycetota</taxon>
        <taxon>Actinomycetes</taxon>
        <taxon>Propionibacteriales</taxon>
        <taxon>Propionibacteriaceae</taxon>
        <taxon>Microlunatus</taxon>
    </lineage>
</organism>
<proteinExistence type="predicted"/>
<sequence>MDCGLRRLLGAAIVLTLIAAISACAEPQVVRGPAHLWHLTHRIDLPSGWRVDQRNVGPTESSTSISDRGGAGCLISSSVAKPPRALRPVHAAVVTVQGGDARYGDLAPDFGPYPRAVLWRGSRDHWFRVSCNLDRVGILRIAETVHPGTHTVRVPFRVTELPDGISLEQVIETSADGAGRVTAAFEMPASGHPLIMEVGTPTGRWYKRGAVQRRMLHGRTIEIRNATQTICLATRSEPVCISGPSYEPSKDWSPQARRVAFRTADVLIPVADPADESTWIDADRAFPE</sequence>
<dbReference type="PROSITE" id="PS51257">
    <property type="entry name" value="PROKAR_LIPOPROTEIN"/>
    <property type="match status" value="1"/>
</dbReference>
<accession>A0A1H2A0H8</accession>
<keyword evidence="1" id="KW-0732">Signal</keyword>
<protein>
    <submittedName>
        <fullName evidence="2">Uncharacterized protein</fullName>
    </submittedName>
</protein>
<evidence type="ECO:0000313" key="2">
    <source>
        <dbReference type="EMBL" id="SDT39440.1"/>
    </source>
</evidence>
<gene>
    <name evidence="2" type="ORF">SAMN04489812_5582</name>
</gene>
<dbReference type="AlphaFoldDB" id="A0A1H2A0H8"/>
<keyword evidence="3" id="KW-1185">Reference proteome</keyword>
<evidence type="ECO:0000313" key="3">
    <source>
        <dbReference type="Proteomes" id="UP000199103"/>
    </source>
</evidence>